<dbReference type="EMBL" id="GGEC01073486">
    <property type="protein sequence ID" value="MBX53970.1"/>
    <property type="molecule type" value="Transcribed_RNA"/>
</dbReference>
<feature type="compositionally biased region" description="Basic residues" evidence="1">
    <location>
        <begin position="49"/>
        <end position="59"/>
    </location>
</feature>
<proteinExistence type="predicted"/>
<reference evidence="2" key="1">
    <citation type="submission" date="2018-02" db="EMBL/GenBank/DDBJ databases">
        <title>Rhizophora mucronata_Transcriptome.</title>
        <authorList>
            <person name="Meera S.P."/>
            <person name="Sreeshan A."/>
            <person name="Augustine A."/>
        </authorList>
    </citation>
    <scope>NUCLEOTIDE SEQUENCE</scope>
    <source>
        <tissue evidence="2">Leaf</tissue>
    </source>
</reference>
<accession>A0A2P2PGW1</accession>
<dbReference type="AlphaFoldDB" id="A0A2P2PGW1"/>
<organism evidence="2">
    <name type="scientific">Rhizophora mucronata</name>
    <name type="common">Asiatic mangrove</name>
    <dbReference type="NCBI Taxonomy" id="61149"/>
    <lineage>
        <taxon>Eukaryota</taxon>
        <taxon>Viridiplantae</taxon>
        <taxon>Streptophyta</taxon>
        <taxon>Embryophyta</taxon>
        <taxon>Tracheophyta</taxon>
        <taxon>Spermatophyta</taxon>
        <taxon>Magnoliopsida</taxon>
        <taxon>eudicotyledons</taxon>
        <taxon>Gunneridae</taxon>
        <taxon>Pentapetalae</taxon>
        <taxon>rosids</taxon>
        <taxon>fabids</taxon>
        <taxon>Malpighiales</taxon>
        <taxon>Rhizophoraceae</taxon>
        <taxon>Rhizophora</taxon>
    </lineage>
</organism>
<name>A0A2P2PGW1_RHIMU</name>
<feature type="compositionally biased region" description="Polar residues" evidence="1">
    <location>
        <begin position="29"/>
        <end position="48"/>
    </location>
</feature>
<feature type="region of interest" description="Disordered" evidence="1">
    <location>
        <begin position="20"/>
        <end position="59"/>
    </location>
</feature>
<sequence length="59" mass="6836">MTMKKPIMLGVKILSCSTRARKDKLKPENNWNSQPAENTTYSSTQKTTKMNRSRIKLSY</sequence>
<evidence type="ECO:0000256" key="1">
    <source>
        <dbReference type="SAM" id="MobiDB-lite"/>
    </source>
</evidence>
<evidence type="ECO:0000313" key="2">
    <source>
        <dbReference type="EMBL" id="MBX53970.1"/>
    </source>
</evidence>
<protein>
    <submittedName>
        <fullName evidence="2">Uncharacterized protein</fullName>
    </submittedName>
</protein>